<feature type="chain" id="PRO_5040106343" description="Cell wall protein SED1" evidence="2">
    <location>
        <begin position="20"/>
        <end position="289"/>
    </location>
</feature>
<feature type="compositionally biased region" description="Low complexity" evidence="1">
    <location>
        <begin position="197"/>
        <end position="218"/>
    </location>
</feature>
<dbReference type="RefSeq" id="XP_046117002.1">
    <property type="nucleotide sequence ID" value="XM_046257927.1"/>
</dbReference>
<dbReference type="GeneID" id="70288830"/>
<comment type="caution">
    <text evidence="3">The sequence shown here is derived from an EMBL/GenBank/DDBJ whole genome shotgun (WGS) entry which is preliminary data.</text>
</comment>
<keyword evidence="2" id="KW-0732">Signal</keyword>
<dbReference type="OrthoDB" id="3836772at2759"/>
<accession>A0A9P8CN35</accession>
<gene>
    <name evidence="3" type="ORF">F5Z01DRAFT_174070</name>
</gene>
<sequence length="289" mass="29855">MIANMRLALVGALAGSAAAHQYSNTTSSAVSDHVTYTTETVTAITTYCPGPTTITHGTKTYTVTEETTLTITDCPCTITTPVTPLPTPTGPAVDECAAACTDDAFRKCQVTPGSNKSTCASNYAQCLGFNPFNNNGTLVEPTACSGTPIYTTETVTTLTTYCPEPTTFTHGTNTYTVTEPTTLTITDCPCTITHSVEPVPTTQPEQPQQPEPTTQPEQPQQPEPTTQPPAGQPETTVQPPAEQPESTTSVPPVEMPSTTPGAPAPVPGAANKVGGSAAALLLAGVVALL</sequence>
<feature type="region of interest" description="Disordered" evidence="1">
    <location>
        <begin position="195"/>
        <end position="272"/>
    </location>
</feature>
<evidence type="ECO:0008006" key="5">
    <source>
        <dbReference type="Google" id="ProtNLM"/>
    </source>
</evidence>
<dbReference type="InterPro" id="IPR038843">
    <property type="entry name" value="Sed1/Spi1"/>
</dbReference>
<dbReference type="GO" id="GO:0005199">
    <property type="term" value="F:structural constituent of cell wall"/>
    <property type="evidence" value="ECO:0007669"/>
    <property type="project" value="InterPro"/>
</dbReference>
<dbReference type="AlphaFoldDB" id="A0A9P8CN35"/>
<keyword evidence="4" id="KW-1185">Reference proteome</keyword>
<evidence type="ECO:0000313" key="4">
    <source>
        <dbReference type="Proteomes" id="UP000887229"/>
    </source>
</evidence>
<dbReference type="PANTHER" id="PTHR35523">
    <property type="entry name" value="CELL WALL PROTEIN SED1"/>
    <property type="match status" value="1"/>
</dbReference>
<evidence type="ECO:0000256" key="1">
    <source>
        <dbReference type="SAM" id="MobiDB-lite"/>
    </source>
</evidence>
<feature type="signal peptide" evidence="2">
    <location>
        <begin position="1"/>
        <end position="19"/>
    </location>
</feature>
<name>A0A9P8CN35_9HYPO</name>
<dbReference type="GO" id="GO:0009277">
    <property type="term" value="C:fungal-type cell wall"/>
    <property type="evidence" value="ECO:0007669"/>
    <property type="project" value="TreeGrafter"/>
</dbReference>
<dbReference type="PRINTS" id="PR01217">
    <property type="entry name" value="PRICHEXTENSN"/>
</dbReference>
<evidence type="ECO:0000313" key="3">
    <source>
        <dbReference type="EMBL" id="KAG9253078.1"/>
    </source>
</evidence>
<proteinExistence type="predicted"/>
<feature type="compositionally biased region" description="Pro residues" evidence="1">
    <location>
        <begin position="219"/>
        <end position="231"/>
    </location>
</feature>
<dbReference type="EMBL" id="MU251259">
    <property type="protein sequence ID" value="KAG9253078.1"/>
    <property type="molecule type" value="Genomic_DNA"/>
</dbReference>
<reference evidence="3" key="1">
    <citation type="journal article" date="2021" name="IMA Fungus">
        <title>Genomic characterization of three marine fungi, including Emericellopsis atlantica sp. nov. with signatures of a generalist lifestyle and marine biomass degradation.</title>
        <authorList>
            <person name="Hagestad O.C."/>
            <person name="Hou L."/>
            <person name="Andersen J.H."/>
            <person name="Hansen E.H."/>
            <person name="Altermark B."/>
            <person name="Li C."/>
            <person name="Kuhnert E."/>
            <person name="Cox R.J."/>
            <person name="Crous P.W."/>
            <person name="Spatafora J.W."/>
            <person name="Lail K."/>
            <person name="Amirebrahimi M."/>
            <person name="Lipzen A."/>
            <person name="Pangilinan J."/>
            <person name="Andreopoulos W."/>
            <person name="Hayes R.D."/>
            <person name="Ng V."/>
            <person name="Grigoriev I.V."/>
            <person name="Jackson S.A."/>
            <person name="Sutton T.D.S."/>
            <person name="Dobson A.D.W."/>
            <person name="Rama T."/>
        </authorList>
    </citation>
    <scope>NUCLEOTIDE SEQUENCE</scope>
    <source>
        <strain evidence="3">TS7</strain>
    </source>
</reference>
<evidence type="ECO:0000256" key="2">
    <source>
        <dbReference type="SAM" id="SignalP"/>
    </source>
</evidence>
<dbReference type="PANTHER" id="PTHR35523:SF1">
    <property type="entry name" value="CELL WALL PROTEIN SED1"/>
    <property type="match status" value="1"/>
</dbReference>
<dbReference type="Proteomes" id="UP000887229">
    <property type="component" value="Unassembled WGS sequence"/>
</dbReference>
<dbReference type="GO" id="GO:0031505">
    <property type="term" value="P:fungal-type cell wall organization"/>
    <property type="evidence" value="ECO:0007669"/>
    <property type="project" value="InterPro"/>
</dbReference>
<protein>
    <recommendedName>
        <fullName evidence="5">Cell wall protein SED1</fullName>
    </recommendedName>
</protein>
<organism evidence="3 4">
    <name type="scientific">Emericellopsis atlantica</name>
    <dbReference type="NCBI Taxonomy" id="2614577"/>
    <lineage>
        <taxon>Eukaryota</taxon>
        <taxon>Fungi</taxon>
        <taxon>Dikarya</taxon>
        <taxon>Ascomycota</taxon>
        <taxon>Pezizomycotina</taxon>
        <taxon>Sordariomycetes</taxon>
        <taxon>Hypocreomycetidae</taxon>
        <taxon>Hypocreales</taxon>
        <taxon>Bionectriaceae</taxon>
        <taxon>Emericellopsis</taxon>
    </lineage>
</organism>